<dbReference type="Gene3D" id="3.30.70.870">
    <property type="entry name" value="Elongation Factor G (Translational Gtpase), domain 3"/>
    <property type="match status" value="1"/>
</dbReference>
<proteinExistence type="predicted"/>
<dbReference type="Pfam" id="PF00679">
    <property type="entry name" value="EFG_C"/>
    <property type="match status" value="1"/>
</dbReference>
<dbReference type="SUPFAM" id="SSF52540">
    <property type="entry name" value="P-loop containing nucleoside triphosphate hydrolases"/>
    <property type="match status" value="1"/>
</dbReference>
<dbReference type="Gene3D" id="3.40.50.300">
    <property type="entry name" value="P-loop containing nucleotide triphosphate hydrolases"/>
    <property type="match status" value="1"/>
</dbReference>
<evidence type="ECO:0000256" key="2">
    <source>
        <dbReference type="ARBA" id="ARBA00022664"/>
    </source>
</evidence>
<dbReference type="Gene3D" id="3.30.230.10">
    <property type="match status" value="1"/>
</dbReference>
<dbReference type="PANTHER" id="PTHR42908:SF6">
    <property type="entry name" value="116 KDA U5 SMALL NUCLEAR RIBONUCLEOPROTEIN COMPONENT"/>
    <property type="match status" value="1"/>
</dbReference>
<evidence type="ECO:0000256" key="3">
    <source>
        <dbReference type="ARBA" id="ARBA00022741"/>
    </source>
</evidence>
<keyword evidence="2" id="KW-0507">mRNA processing</keyword>
<dbReference type="GO" id="GO:0005682">
    <property type="term" value="C:U5 snRNP"/>
    <property type="evidence" value="ECO:0007669"/>
    <property type="project" value="UniProtKB-ARBA"/>
</dbReference>
<accession>A0A4P6XPV2</accession>
<dbReference type="CDD" id="cd01683">
    <property type="entry name" value="EF2_IV_snRNP"/>
    <property type="match status" value="1"/>
</dbReference>
<dbReference type="InterPro" id="IPR000795">
    <property type="entry name" value="T_Tr_GTP-bd_dom"/>
</dbReference>
<dbReference type="GO" id="GO:0005829">
    <property type="term" value="C:cytosol"/>
    <property type="evidence" value="ECO:0007669"/>
    <property type="project" value="TreeGrafter"/>
</dbReference>
<dbReference type="PROSITE" id="PS51722">
    <property type="entry name" value="G_TR_2"/>
    <property type="match status" value="1"/>
</dbReference>
<dbReference type="NCBIfam" id="TIGR00231">
    <property type="entry name" value="small_GTP"/>
    <property type="match status" value="1"/>
</dbReference>
<evidence type="ECO:0000256" key="4">
    <source>
        <dbReference type="ARBA" id="ARBA00023134"/>
    </source>
</evidence>
<dbReference type="InterPro" id="IPR027417">
    <property type="entry name" value="P-loop_NTPase"/>
</dbReference>
<dbReference type="FunFam" id="3.30.70.870:FF:000002">
    <property type="entry name" value="Translation elongation factor 2"/>
    <property type="match status" value="1"/>
</dbReference>
<feature type="domain" description="Tr-type G" evidence="9">
    <location>
        <begin position="137"/>
        <end position="322"/>
    </location>
</feature>
<protein>
    <submittedName>
        <fullName evidence="10">U5 small ribonucleoprotein component/U5 small ribonucleoprotein component</fullName>
    </submittedName>
</protein>
<dbReference type="SMART" id="SM00889">
    <property type="entry name" value="EFG_IV"/>
    <property type="match status" value="1"/>
</dbReference>
<dbReference type="Gene3D" id="3.30.70.240">
    <property type="match status" value="1"/>
</dbReference>
<evidence type="ECO:0000256" key="1">
    <source>
        <dbReference type="ARBA" id="ARBA00004123"/>
    </source>
</evidence>
<feature type="compositionally biased region" description="Polar residues" evidence="8">
    <location>
        <begin position="36"/>
        <end position="51"/>
    </location>
</feature>
<comment type="function">
    <text evidence="7">Component of the U5 snRNP complex required for pre-mRNA splicing. Binds GTP.</text>
</comment>
<reference evidence="11" key="1">
    <citation type="submission" date="2019-03" db="EMBL/GenBank/DDBJ databases">
        <title>Snf2 controls pulcherriminic acid biosynthesis and connects pigmentation and antifungal activity of the yeast Metschnikowia pulcherrima.</title>
        <authorList>
            <person name="Gore-Lloyd D."/>
            <person name="Sumann I."/>
            <person name="Brachmann A.O."/>
            <person name="Schneeberger K."/>
            <person name="Ortiz-Merino R.A."/>
            <person name="Moreno-Beltran M."/>
            <person name="Schlaefli M."/>
            <person name="Kirner P."/>
            <person name="Santos Kron A."/>
            <person name="Wolfe K.H."/>
            <person name="Piel J."/>
            <person name="Ahrens C.H."/>
            <person name="Henk D."/>
            <person name="Freimoser F.M."/>
        </authorList>
    </citation>
    <scope>NUCLEOTIDE SEQUENCE [LARGE SCALE GENOMIC DNA]</scope>
    <source>
        <strain evidence="11">APC 1.2</strain>
    </source>
</reference>
<dbReference type="InterPro" id="IPR005225">
    <property type="entry name" value="Small_GTP-bd"/>
</dbReference>
<name>A0A4P6XPV2_9ASCO</name>
<dbReference type="InterPro" id="IPR005517">
    <property type="entry name" value="Transl_elong_EFG/EF2_IV"/>
</dbReference>
<evidence type="ECO:0000256" key="8">
    <source>
        <dbReference type="SAM" id="MobiDB-lite"/>
    </source>
</evidence>
<dbReference type="GO" id="GO:0071007">
    <property type="term" value="C:U2-type catalytic step 2 spliceosome"/>
    <property type="evidence" value="ECO:0007669"/>
    <property type="project" value="TreeGrafter"/>
</dbReference>
<dbReference type="SMART" id="SM00838">
    <property type="entry name" value="EFG_C"/>
    <property type="match status" value="1"/>
</dbReference>
<dbReference type="Proteomes" id="UP000292447">
    <property type="component" value="Chromosome IV"/>
</dbReference>
<keyword evidence="6" id="KW-0539">Nucleus</keyword>
<keyword evidence="11" id="KW-1185">Reference proteome</keyword>
<evidence type="ECO:0000256" key="5">
    <source>
        <dbReference type="ARBA" id="ARBA00023187"/>
    </source>
</evidence>
<dbReference type="GO" id="GO:0030623">
    <property type="term" value="F:U5 snRNA binding"/>
    <property type="evidence" value="ECO:0007669"/>
    <property type="project" value="TreeGrafter"/>
</dbReference>
<dbReference type="InterPro" id="IPR020568">
    <property type="entry name" value="Ribosomal_Su5_D2-typ_SF"/>
</dbReference>
<dbReference type="SUPFAM" id="SSF50447">
    <property type="entry name" value="Translation proteins"/>
    <property type="match status" value="1"/>
</dbReference>
<dbReference type="InterPro" id="IPR014721">
    <property type="entry name" value="Ribsml_uS5_D2-typ_fold_subgr"/>
</dbReference>
<dbReference type="InterPro" id="IPR009000">
    <property type="entry name" value="Transl_B-barrel_sf"/>
</dbReference>
<evidence type="ECO:0000313" key="10">
    <source>
        <dbReference type="EMBL" id="QBM89522.1"/>
    </source>
</evidence>
<dbReference type="InterPro" id="IPR031950">
    <property type="entry name" value="EFTUD2_N"/>
</dbReference>
<comment type="subcellular location">
    <subcellularLocation>
        <location evidence="1">Nucleus</location>
    </subcellularLocation>
</comment>
<dbReference type="GO" id="GO:0003924">
    <property type="term" value="F:GTPase activity"/>
    <property type="evidence" value="ECO:0007669"/>
    <property type="project" value="InterPro"/>
</dbReference>
<dbReference type="Pfam" id="PF00009">
    <property type="entry name" value="GTP_EFTU"/>
    <property type="match status" value="1"/>
</dbReference>
<dbReference type="InterPro" id="IPR000640">
    <property type="entry name" value="EFG_V-like"/>
</dbReference>
<evidence type="ECO:0000313" key="11">
    <source>
        <dbReference type="Proteomes" id="UP000292447"/>
    </source>
</evidence>
<dbReference type="Gene3D" id="2.40.30.10">
    <property type="entry name" value="Translation factors"/>
    <property type="match status" value="1"/>
</dbReference>
<sequence>MDSDDLYDEFGNFIGDANDSDADSDYDISKVPESAPTASNGSYKSAETTENAMENDVEMTDDVENNALVHSTSLQQRFPEVETIVVDPTAEGSDEPVIQPLEEKNLRIEYKSIDNSTLPETTYSKEYLSGLARSLPERVRNVAVVGALHAGKTSLIDKFVLETHPGVSVLKTDARSYKPMRYLDTHTLEKERGVTIQALAVSLLLQESRDRSYAMNFLDTPGHPDFRDEVHALIGVADGVVMVVDVVEGLSSVAKKLLTEIIRKNLPMVVVINKFDRLMLELRLPPRDAFFKIKHVLAEINAHIHHNEYALGYTQEKLISPLKDNVVFASHVLQTSFTLATWSRLYTAGGQTKMDENTFKMLLWGDIHFEKGKFSKSRNGPTTFEQFVLEPIYKLVSHTLVAEAGEKKLATLLWDQFRVSLPKQSYSKDPQLLLKDVFAAIFTDSKDLVHLIVHSVPPPSCALVDNVMDAGKVGDGVVGEVFKMIMGLDGANFECYTKIHKGTLKVGDKVHILENDKHDIRTEMVKGLFLPVGRYNYEVEEAYEGTIVIITGICGSISGNATIFSRVPQSMFAPLHNQNHGKHSFYKVAVECEKPAELPRLVAGLQKLSKTYLSAVTKLEESGEHVVLAPGELYLDCFLYDLRHTSEKYLLIRVSDPMVRFAETCTERSVTKIAAVTKNHLISITAEPVGDKRLVQAIERGEISLQQPMKKTARILKEDYSWDALAARSVWAFGPSDMQNPSMLLDDTIEGETDKAQLTDVRDLVVAGFQLGVDEGPLCDEPVRRTKFKILDAVLGKGVQNSGGQIIPMTRNAVHVGLLTAAPRLLEPVYRVHVTCTYKSVAAVHTVLEKRRGWAVSENAVVGTQMYEIEGCVPIIDSVGLDTDMRLYTQGQAFCQLEFFRWDVVPGDPLDTLCPLPQMKPVPRNSMARDFVLKTRKRKGLSGEPSLQKYIDPELYSRLTQTGLING</sequence>
<keyword evidence="10" id="KW-0687">Ribonucleoprotein</keyword>
<dbReference type="GO" id="GO:0000974">
    <property type="term" value="C:Prp19 complex"/>
    <property type="evidence" value="ECO:0007669"/>
    <property type="project" value="UniProtKB-ARBA"/>
</dbReference>
<keyword evidence="3" id="KW-0547">Nucleotide-binding</keyword>
<evidence type="ECO:0000256" key="6">
    <source>
        <dbReference type="ARBA" id="ARBA00023242"/>
    </source>
</evidence>
<dbReference type="SUPFAM" id="SSF54211">
    <property type="entry name" value="Ribosomal protein S5 domain 2-like"/>
    <property type="match status" value="1"/>
</dbReference>
<feature type="region of interest" description="Disordered" evidence="8">
    <location>
        <begin position="1"/>
        <end position="51"/>
    </location>
</feature>
<dbReference type="PRINTS" id="PR00315">
    <property type="entry name" value="ELONGATNFCT"/>
</dbReference>
<organism evidence="10 11">
    <name type="scientific">Metschnikowia aff. pulcherrima</name>
    <dbReference type="NCBI Taxonomy" id="2163413"/>
    <lineage>
        <taxon>Eukaryota</taxon>
        <taxon>Fungi</taxon>
        <taxon>Dikarya</taxon>
        <taxon>Ascomycota</taxon>
        <taxon>Saccharomycotina</taxon>
        <taxon>Pichiomycetes</taxon>
        <taxon>Metschnikowiaceae</taxon>
        <taxon>Metschnikowia</taxon>
    </lineage>
</organism>
<dbReference type="EMBL" id="CP034459">
    <property type="protein sequence ID" value="QBM89522.1"/>
    <property type="molecule type" value="Genomic_DNA"/>
</dbReference>
<dbReference type="GO" id="GO:0000398">
    <property type="term" value="P:mRNA splicing, via spliceosome"/>
    <property type="evidence" value="ECO:0007669"/>
    <property type="project" value="TreeGrafter"/>
</dbReference>
<dbReference type="Pfam" id="PF03764">
    <property type="entry name" value="EFG_IV"/>
    <property type="match status" value="1"/>
</dbReference>
<dbReference type="STRING" id="2163413.A0A4P6XPV2"/>
<dbReference type="InterPro" id="IPR035647">
    <property type="entry name" value="EFG_III/V"/>
</dbReference>
<keyword evidence="4" id="KW-0342">GTP-binding</keyword>
<dbReference type="FunFam" id="3.40.50.300:FF:000646">
    <property type="entry name" value="U5 small nuclear ribonucleoprotein component"/>
    <property type="match status" value="1"/>
</dbReference>
<dbReference type="Pfam" id="PF16004">
    <property type="entry name" value="EFTUD2"/>
    <property type="match status" value="1"/>
</dbReference>
<dbReference type="AlphaFoldDB" id="A0A4P6XPV2"/>
<dbReference type="GO" id="GO:0046540">
    <property type="term" value="C:U4/U6 x U5 tri-snRNP complex"/>
    <property type="evidence" value="ECO:0007669"/>
    <property type="project" value="TreeGrafter"/>
</dbReference>
<dbReference type="GO" id="GO:0005525">
    <property type="term" value="F:GTP binding"/>
    <property type="evidence" value="ECO:0007669"/>
    <property type="project" value="UniProtKB-KW"/>
</dbReference>
<dbReference type="SUPFAM" id="SSF54980">
    <property type="entry name" value="EF-G C-terminal domain-like"/>
    <property type="match status" value="2"/>
</dbReference>
<keyword evidence="5" id="KW-0508">mRNA splicing</keyword>
<evidence type="ECO:0000256" key="7">
    <source>
        <dbReference type="ARBA" id="ARBA00055641"/>
    </source>
</evidence>
<gene>
    <name evidence="10" type="primary">MPUL0D05980</name>
    <name evidence="10" type="ORF">METSCH_D05980</name>
</gene>
<dbReference type="PANTHER" id="PTHR42908">
    <property type="entry name" value="TRANSLATION ELONGATION FACTOR-RELATED"/>
    <property type="match status" value="1"/>
</dbReference>
<evidence type="ECO:0000259" key="9">
    <source>
        <dbReference type="PROSITE" id="PS51722"/>
    </source>
</evidence>
<dbReference type="Gene3D" id="3.90.1430.10">
    <property type="entry name" value="Yeast translation eEF2 (G' domain)"/>
    <property type="match status" value="1"/>
</dbReference>